<dbReference type="InterPro" id="IPR015797">
    <property type="entry name" value="NUDIX_hydrolase-like_dom_sf"/>
</dbReference>
<evidence type="ECO:0000259" key="3">
    <source>
        <dbReference type="PROSITE" id="PS51462"/>
    </source>
</evidence>
<reference evidence="4 5" key="1">
    <citation type="journal article" date="2023" name="Microbiol. Resour. Announc.">
        <title>Complete Genome Sequence of Imperialibacter roseus strain P4T.</title>
        <authorList>
            <person name="Tizabi D.R."/>
            <person name="Bachvaroff T."/>
            <person name="Hill R.T."/>
        </authorList>
    </citation>
    <scope>NUCLEOTIDE SEQUENCE [LARGE SCALE GENOMIC DNA]</scope>
    <source>
        <strain evidence="4 5">P4T</strain>
    </source>
</reference>
<dbReference type="PROSITE" id="PS51462">
    <property type="entry name" value="NUDIX"/>
    <property type="match status" value="1"/>
</dbReference>
<dbReference type="InterPro" id="IPR020476">
    <property type="entry name" value="Nudix_hydrolase"/>
</dbReference>
<dbReference type="PRINTS" id="PR00502">
    <property type="entry name" value="NUDIXFAMILY"/>
</dbReference>
<comment type="similarity">
    <text evidence="2">Belongs to the Nudix hydrolase family.</text>
</comment>
<dbReference type="InterPro" id="IPR020084">
    <property type="entry name" value="NUDIX_hydrolase_CS"/>
</dbReference>
<dbReference type="PANTHER" id="PTHR43736:SF1">
    <property type="entry name" value="DIHYDRONEOPTERIN TRIPHOSPHATE DIPHOSPHATASE"/>
    <property type="match status" value="1"/>
</dbReference>
<gene>
    <name evidence="4" type="ORF">RT717_01985</name>
</gene>
<evidence type="ECO:0000256" key="1">
    <source>
        <dbReference type="ARBA" id="ARBA00022801"/>
    </source>
</evidence>
<dbReference type="Gene3D" id="3.90.79.10">
    <property type="entry name" value="Nucleoside Triphosphate Pyrophosphohydrolase"/>
    <property type="match status" value="1"/>
</dbReference>
<dbReference type="RefSeq" id="WP_317490068.1">
    <property type="nucleotide sequence ID" value="NZ_CP136051.1"/>
</dbReference>
<name>A0ABZ0ITV3_9BACT</name>
<keyword evidence="1 2" id="KW-0378">Hydrolase</keyword>
<protein>
    <submittedName>
        <fullName evidence="4">NUDIX domain-containing protein</fullName>
    </submittedName>
</protein>
<accession>A0ABZ0ITV3</accession>
<dbReference type="EMBL" id="CP136051">
    <property type="protein sequence ID" value="WOK07390.1"/>
    <property type="molecule type" value="Genomic_DNA"/>
</dbReference>
<feature type="domain" description="Nudix hydrolase" evidence="3">
    <location>
        <begin position="4"/>
        <end position="133"/>
    </location>
</feature>
<dbReference type="PROSITE" id="PS00893">
    <property type="entry name" value="NUDIX_BOX"/>
    <property type="match status" value="1"/>
</dbReference>
<dbReference type="CDD" id="cd18874">
    <property type="entry name" value="NUDIX_Hydrolase"/>
    <property type="match status" value="1"/>
</dbReference>
<evidence type="ECO:0000256" key="2">
    <source>
        <dbReference type="RuleBase" id="RU003476"/>
    </source>
</evidence>
<organism evidence="4 5">
    <name type="scientific">Imperialibacter roseus</name>
    <dbReference type="NCBI Taxonomy" id="1324217"/>
    <lineage>
        <taxon>Bacteria</taxon>
        <taxon>Pseudomonadati</taxon>
        <taxon>Bacteroidota</taxon>
        <taxon>Cytophagia</taxon>
        <taxon>Cytophagales</taxon>
        <taxon>Flammeovirgaceae</taxon>
        <taxon>Imperialibacter</taxon>
    </lineage>
</organism>
<proteinExistence type="inferred from homology"/>
<dbReference type="SUPFAM" id="SSF55811">
    <property type="entry name" value="Nudix"/>
    <property type="match status" value="1"/>
</dbReference>
<dbReference type="PANTHER" id="PTHR43736">
    <property type="entry name" value="ADP-RIBOSE PYROPHOSPHATASE"/>
    <property type="match status" value="1"/>
</dbReference>
<dbReference type="Pfam" id="PF00293">
    <property type="entry name" value="NUDIX"/>
    <property type="match status" value="1"/>
</dbReference>
<evidence type="ECO:0000313" key="5">
    <source>
        <dbReference type="Proteomes" id="UP001302349"/>
    </source>
</evidence>
<keyword evidence="5" id="KW-1185">Reference proteome</keyword>
<dbReference type="Proteomes" id="UP001302349">
    <property type="component" value="Chromosome"/>
</dbReference>
<sequence>MKQYPEPTVGAIIFNPENKVLLCKSKKWGDKYVFPGGHIELGEKMEDALIREVKEETGLEIFDIQLISLQEAVYSDTFEAQRHFIFIDFLCKTNSSHVVLNDEAEEFEWVLLEEIESYDLGGFTRRFFEELKVEHSTFKVHLLYNYI</sequence>
<evidence type="ECO:0000313" key="4">
    <source>
        <dbReference type="EMBL" id="WOK07390.1"/>
    </source>
</evidence>
<dbReference type="InterPro" id="IPR000086">
    <property type="entry name" value="NUDIX_hydrolase_dom"/>
</dbReference>